<dbReference type="EMBL" id="CAFABI010000059">
    <property type="protein sequence ID" value="CAB4827921.1"/>
    <property type="molecule type" value="Genomic_DNA"/>
</dbReference>
<evidence type="ECO:0000313" key="3">
    <source>
        <dbReference type="EMBL" id="CAB5049795.1"/>
    </source>
</evidence>
<evidence type="ECO:0000313" key="1">
    <source>
        <dbReference type="EMBL" id="CAB4827921.1"/>
    </source>
</evidence>
<proteinExistence type="predicted"/>
<gene>
    <name evidence="1" type="ORF">UFOPK3197_00645</name>
    <name evidence="2" type="ORF">UFOPK3937_00802</name>
    <name evidence="3" type="ORF">UFOPK4265_00575</name>
</gene>
<accession>A0A6J7MVC9</accession>
<reference evidence="2" key="1">
    <citation type="submission" date="2020-05" db="EMBL/GenBank/DDBJ databases">
        <authorList>
            <person name="Chiriac C."/>
            <person name="Salcher M."/>
            <person name="Ghai R."/>
            <person name="Kavagutti S V."/>
        </authorList>
    </citation>
    <scope>NUCLEOTIDE SEQUENCE</scope>
</reference>
<dbReference type="EMBL" id="CAFBQK010000057">
    <property type="protein sequence ID" value="CAB5049795.1"/>
    <property type="molecule type" value="Genomic_DNA"/>
</dbReference>
<evidence type="ECO:0000313" key="2">
    <source>
        <dbReference type="EMBL" id="CAB4982303.1"/>
    </source>
</evidence>
<sequence>MPAANVITLPVEPGSYTSCTDGFLIAARETFSVLFGSKVGAVAWARIAPVLGSITITVPLRA</sequence>
<name>A0A6J7MVC9_9ZZZZ</name>
<dbReference type="AlphaFoldDB" id="A0A6J7MVC9"/>
<organism evidence="2">
    <name type="scientific">freshwater metagenome</name>
    <dbReference type="NCBI Taxonomy" id="449393"/>
    <lineage>
        <taxon>unclassified sequences</taxon>
        <taxon>metagenomes</taxon>
        <taxon>ecological metagenomes</taxon>
    </lineage>
</organism>
<dbReference type="EMBL" id="CAFBOJ010000081">
    <property type="protein sequence ID" value="CAB4982303.1"/>
    <property type="molecule type" value="Genomic_DNA"/>
</dbReference>
<protein>
    <submittedName>
        <fullName evidence="2">Unannotated protein</fullName>
    </submittedName>
</protein>